<evidence type="ECO:0000313" key="2">
    <source>
        <dbReference type="Proteomes" id="UP000095472"/>
    </source>
</evidence>
<organism evidence="1 2">
    <name type="scientific">Desertifilum tharense IPPAS B-1220</name>
    <dbReference type="NCBI Taxonomy" id="1781255"/>
    <lineage>
        <taxon>Bacteria</taxon>
        <taxon>Bacillati</taxon>
        <taxon>Cyanobacteriota</taxon>
        <taxon>Cyanophyceae</taxon>
        <taxon>Desertifilales</taxon>
        <taxon>Desertifilaceae</taxon>
        <taxon>Desertifilum</taxon>
    </lineage>
</organism>
<evidence type="ECO:0000313" key="1">
    <source>
        <dbReference type="EMBL" id="XPM65678.1"/>
    </source>
</evidence>
<sequence>MRQLFIQVPQGYGDKVVELTQEHQGVNLVHFEGKDADNVVDFAIVCISNRQIEDFLSELESVPDTHITFLPQGALALHPPASEAPQQVTNVKERSPLEIFLAGLQSVGSWRGFLSYAVVGGIVVWIGLYTNTIYLLVAAMLIAPYAGTAMNVAIATSRGDRTLLWRSIVRYFSALAVTIAVTCLLSWISQQEIATPLMVDNSQISAAAVLLPLTAGAAGALNLVQSDRSSLVPGASIGMLVAASLAPPAGIAGMAIAIGRWDMVISGIFLLLLQLAAINLSATLVFRLYGLSSQGARYQRGKPWVLPASLAVTGIALAALLGWQFSSTPEFQRSSQAQRANSIVQEVVDNSDLADLVEANVRFTRSQQPDGNTLLSVIYVQPQNGVTATSTEIQQRLTEEIQSRILAEGFNVTPLVDVNVLEEPTS</sequence>
<accession>A0ACD5GXF8</accession>
<protein>
    <submittedName>
        <fullName evidence="1">DUF389 domain-containing protein</fullName>
    </submittedName>
</protein>
<dbReference type="Proteomes" id="UP000095472">
    <property type="component" value="Chromosome"/>
</dbReference>
<keyword evidence="2" id="KW-1185">Reference proteome</keyword>
<gene>
    <name evidence="1" type="ORF">BH720_008735</name>
</gene>
<dbReference type="EMBL" id="CP182909">
    <property type="protein sequence ID" value="XPM65678.1"/>
    <property type="molecule type" value="Genomic_DNA"/>
</dbReference>
<reference evidence="1 2" key="1">
    <citation type="journal article" date="2016" name="Genome Announc.">
        <title>Draft Genome Sequence of the Thermotolerant Cyanobacterium Desertifilum sp. IPPAS B-1220.</title>
        <authorList>
            <person name="Mironov K.S."/>
            <person name="Sinetova M.A."/>
            <person name="Bolatkhan K."/>
            <person name="Zayadan B.K."/>
            <person name="Ustinova V.V."/>
            <person name="Kupriyanova E.V."/>
            <person name="Skrypnik A.N."/>
            <person name="Gogoleva N.E."/>
            <person name="Gogolev Y.V."/>
            <person name="Los D.A."/>
        </authorList>
    </citation>
    <scope>NUCLEOTIDE SEQUENCE [LARGE SCALE GENOMIC DNA]</scope>
    <source>
        <strain evidence="1 2">IPPAS B-1220</strain>
    </source>
</reference>
<name>A0ACD5GXF8_9CYAN</name>
<proteinExistence type="predicted"/>